<evidence type="ECO:0000313" key="8">
    <source>
        <dbReference type="EMBL" id="AOZ52139.1"/>
    </source>
</evidence>
<evidence type="ECO:0000313" key="9">
    <source>
        <dbReference type="Proteomes" id="UP000178776"/>
    </source>
</evidence>
<keyword evidence="3 7" id="KW-1003">Cell membrane</keyword>
<dbReference type="STRING" id="1108595.BKX93_20465"/>
<feature type="transmembrane region" description="Helical" evidence="7">
    <location>
        <begin position="37"/>
        <end position="55"/>
    </location>
</feature>
<dbReference type="GO" id="GO:0006605">
    <property type="term" value="P:protein targeting"/>
    <property type="evidence" value="ECO:0007669"/>
    <property type="project" value="UniProtKB-UniRule"/>
</dbReference>
<feature type="transmembrane region" description="Helical" evidence="7">
    <location>
        <begin position="213"/>
        <end position="237"/>
    </location>
</feature>
<dbReference type="AlphaFoldDB" id="A0A1D9LLM1"/>
<proteinExistence type="inferred from homology"/>
<evidence type="ECO:0000256" key="6">
    <source>
        <dbReference type="ARBA" id="ARBA00023136"/>
    </source>
</evidence>
<feature type="transmembrane region" description="Helical" evidence="7">
    <location>
        <begin position="131"/>
        <end position="153"/>
    </location>
</feature>
<dbReference type="KEGG" id="cvc:BKX93_20465"/>
<dbReference type="Pfam" id="PF01311">
    <property type="entry name" value="Bac_export_1"/>
    <property type="match status" value="1"/>
</dbReference>
<sequence>MDQLNPWWPLLGAAMMRPLGAMLLLPLFSPSMLGSALIRNALALMATLPALPLLAQLALPDPIQAPAAYALLLASELAVGLLLGFSAAIPFWAVDMAGFALDTLRGASMAGVLNPLIGGQSSPMGALFSQLAAVLFMALGGFHAFLSALYASYQHLPPGMGWHWSSQFIPLLQRQWQLLYTLGLGFAMPALVMMVLVDLALGLINRSVQQLNVFSLSMPIKSLVALLMLIIGLQFGLSDVIASFERFDGGLASVLEPGR</sequence>
<dbReference type="InterPro" id="IPR006304">
    <property type="entry name" value="T3SS_SpaR/YscT"/>
</dbReference>
<dbReference type="GO" id="GO:0005886">
    <property type="term" value="C:plasma membrane"/>
    <property type="evidence" value="ECO:0007669"/>
    <property type="project" value="UniProtKB-SubCell"/>
</dbReference>
<dbReference type="PANTHER" id="PTHR30065">
    <property type="entry name" value="FLAGELLAR BIOSYNTHETIC PROTEIN FLIR"/>
    <property type="match status" value="1"/>
</dbReference>
<comment type="similarity">
    <text evidence="2 7">Belongs to the FliR/MopE/SpaR family.</text>
</comment>
<evidence type="ECO:0000256" key="3">
    <source>
        <dbReference type="ARBA" id="ARBA00022475"/>
    </source>
</evidence>
<protein>
    <submittedName>
        <fullName evidence="8">EscT/YscT/HrcT family type III secretion system export apparatus protein</fullName>
    </submittedName>
</protein>
<keyword evidence="4 7" id="KW-0812">Transmembrane</keyword>
<dbReference type="InterPro" id="IPR002010">
    <property type="entry name" value="T3SS_IM_R"/>
</dbReference>
<evidence type="ECO:0000256" key="5">
    <source>
        <dbReference type="ARBA" id="ARBA00022989"/>
    </source>
</evidence>
<gene>
    <name evidence="8" type="ORF">BKX93_20465</name>
</gene>
<comment type="subcellular location">
    <subcellularLocation>
        <location evidence="1 7">Cell membrane</location>
        <topology evidence="1 7">Multi-pass membrane protein</topology>
    </subcellularLocation>
</comment>
<feature type="transmembrane region" description="Helical" evidence="7">
    <location>
        <begin position="178"/>
        <end position="201"/>
    </location>
</feature>
<evidence type="ECO:0000256" key="2">
    <source>
        <dbReference type="ARBA" id="ARBA00009772"/>
    </source>
</evidence>
<keyword evidence="6 7" id="KW-0472">Membrane</keyword>
<accession>A0A1D9LLM1</accession>
<organism evidence="8 9">
    <name type="scientific">Chromobacterium vaccinii</name>
    <dbReference type="NCBI Taxonomy" id="1108595"/>
    <lineage>
        <taxon>Bacteria</taxon>
        <taxon>Pseudomonadati</taxon>
        <taxon>Pseudomonadota</taxon>
        <taxon>Betaproteobacteria</taxon>
        <taxon>Neisseriales</taxon>
        <taxon>Chromobacteriaceae</taxon>
        <taxon>Chromobacterium</taxon>
    </lineage>
</organism>
<dbReference type="PRINTS" id="PR00953">
    <property type="entry name" value="TYPE3IMRPROT"/>
</dbReference>
<dbReference type="EMBL" id="CP017707">
    <property type="protein sequence ID" value="AOZ52139.1"/>
    <property type="molecule type" value="Genomic_DNA"/>
</dbReference>
<feature type="transmembrane region" description="Helical" evidence="7">
    <location>
        <begin position="67"/>
        <end position="94"/>
    </location>
</feature>
<dbReference type="Proteomes" id="UP000178776">
    <property type="component" value="Chromosome"/>
</dbReference>
<reference evidence="8 9" key="1">
    <citation type="submission" date="2016-10" db="EMBL/GenBank/DDBJ databases">
        <title>Chromobacterium muskegensis sp. nov., an insecticidal bacterium isolated from Sphagnum bogs.</title>
        <authorList>
            <person name="Sparks M.E."/>
            <person name="Blackburn M.B."/>
            <person name="Gundersen-Rindal D.E."/>
            <person name="Mitchell A."/>
            <person name="Farrar R."/>
            <person name="Kuhar D."/>
        </authorList>
    </citation>
    <scope>NUCLEOTIDE SEQUENCE [LARGE SCALE GENOMIC DNA]</scope>
    <source>
        <strain evidence="8 9">21-1</strain>
    </source>
</reference>
<name>A0A1D9LLM1_9NEIS</name>
<evidence type="ECO:0000256" key="7">
    <source>
        <dbReference type="RuleBase" id="RU362072"/>
    </source>
</evidence>
<dbReference type="PANTHER" id="PTHR30065:SF7">
    <property type="entry name" value="SECRETION SYSTEM APPARATUS PROTEIN SSAT"/>
    <property type="match status" value="1"/>
</dbReference>
<dbReference type="NCBIfam" id="TIGR01401">
    <property type="entry name" value="fliR_like_III"/>
    <property type="match status" value="1"/>
</dbReference>
<keyword evidence="5 7" id="KW-1133">Transmembrane helix</keyword>
<dbReference type="RefSeq" id="WP_046168632.1">
    <property type="nucleotide sequence ID" value="NZ_CP017707.1"/>
</dbReference>
<evidence type="ECO:0000256" key="4">
    <source>
        <dbReference type="ARBA" id="ARBA00022692"/>
    </source>
</evidence>
<dbReference type="GeneID" id="68843577"/>
<evidence type="ECO:0000256" key="1">
    <source>
        <dbReference type="ARBA" id="ARBA00004651"/>
    </source>
</evidence>